<feature type="domain" description="DOG1" evidence="2">
    <location>
        <begin position="2"/>
        <end position="237"/>
    </location>
</feature>
<accession>A0A164ZSX6</accession>
<dbReference type="InterPro" id="IPR025422">
    <property type="entry name" value="TGA_domain"/>
</dbReference>
<evidence type="ECO:0000313" key="5">
    <source>
        <dbReference type="Proteomes" id="UP000077755"/>
    </source>
</evidence>
<evidence type="ECO:0000259" key="2">
    <source>
        <dbReference type="PROSITE" id="PS51806"/>
    </source>
</evidence>
<proteinExistence type="predicted"/>
<dbReference type="GO" id="GO:0043565">
    <property type="term" value="F:sequence-specific DNA binding"/>
    <property type="evidence" value="ECO:0007669"/>
    <property type="project" value="InterPro"/>
</dbReference>
<name>A0A164ZSX6_DAUCS</name>
<dbReference type="AlphaFoldDB" id="A0A164ZSX6"/>
<dbReference type="PROSITE" id="PS51806">
    <property type="entry name" value="DOG1"/>
    <property type="match status" value="1"/>
</dbReference>
<reference evidence="3" key="1">
    <citation type="journal article" date="2016" name="Nat. Genet.">
        <title>A high-quality carrot genome assembly provides new insights into carotenoid accumulation and asterid genome evolution.</title>
        <authorList>
            <person name="Iorizzo M."/>
            <person name="Ellison S."/>
            <person name="Senalik D."/>
            <person name="Zeng P."/>
            <person name="Satapoomin P."/>
            <person name="Huang J."/>
            <person name="Bowman M."/>
            <person name="Iovene M."/>
            <person name="Sanseverino W."/>
            <person name="Cavagnaro P."/>
            <person name="Yildiz M."/>
            <person name="Macko-Podgorni A."/>
            <person name="Moranska E."/>
            <person name="Grzebelus E."/>
            <person name="Grzebelus D."/>
            <person name="Ashrafi H."/>
            <person name="Zheng Z."/>
            <person name="Cheng S."/>
            <person name="Spooner D."/>
            <person name="Van Deynze A."/>
            <person name="Simon P."/>
        </authorList>
    </citation>
    <scope>NUCLEOTIDE SEQUENCE [LARGE SCALE GENOMIC DNA]</scope>
    <source>
        <tissue evidence="3">Leaf</tissue>
    </source>
</reference>
<dbReference type="InterPro" id="IPR051886">
    <property type="entry name" value="Seed_Dev/Stress_Resp_Reg"/>
</dbReference>
<evidence type="ECO:0000256" key="1">
    <source>
        <dbReference type="SAM" id="Coils"/>
    </source>
</evidence>
<sequence length="240" mass="27844">MTQSFQRYSEKWEEELRQLVKNLKNSRKQTATAEENYTRLLRVVEKVIAHLTEYYRVKSIQTHKNVLSVMPLPSSTSIERSLYWMNGWRPTDAGRIIYAEAIRLENKNDILHRLYTRANLGNLSPLQFRSIAFTHCEADRTQDRISADLFTWQAYSLLQISIKDVSKAVINMEEGVDFDNKMLERLVDLQQSADELRVKTIEGMVEALTPPQAVDFLLIVTQLHLGLHVFGLSHDLHLTN</sequence>
<dbReference type="PANTHER" id="PTHR46354:SF12">
    <property type="entry name" value="DNA-BINDING PROTEIN-LIKE PROTEIN"/>
    <property type="match status" value="1"/>
</dbReference>
<dbReference type="PANTHER" id="PTHR46354">
    <property type="entry name" value="DOG1 DOMAIN-CONTAINING PROTEIN"/>
    <property type="match status" value="1"/>
</dbReference>
<dbReference type="STRING" id="79200.A0A164ZSX6"/>
<reference evidence="4" key="2">
    <citation type="submission" date="2022-03" db="EMBL/GenBank/DDBJ databases">
        <title>Draft title - Genomic analysis of global carrot germplasm unveils the trajectory of domestication and the origin of high carotenoid orange carrot.</title>
        <authorList>
            <person name="Iorizzo M."/>
            <person name="Ellison S."/>
            <person name="Senalik D."/>
            <person name="Macko-Podgorni A."/>
            <person name="Grzebelus D."/>
            <person name="Bostan H."/>
            <person name="Rolling W."/>
            <person name="Curaba J."/>
            <person name="Simon P."/>
        </authorList>
    </citation>
    <scope>NUCLEOTIDE SEQUENCE</scope>
    <source>
        <tissue evidence="4">Leaf</tissue>
    </source>
</reference>
<protein>
    <recommendedName>
        <fullName evidence="2">DOG1 domain-containing protein</fullName>
    </recommendedName>
</protein>
<keyword evidence="5" id="KW-1185">Reference proteome</keyword>
<keyword evidence="1" id="KW-0175">Coiled coil</keyword>
<feature type="coiled-coil region" evidence="1">
    <location>
        <begin position="9"/>
        <end position="36"/>
    </location>
</feature>
<dbReference type="Proteomes" id="UP000077755">
    <property type="component" value="Chromosome 5"/>
</dbReference>
<gene>
    <name evidence="3" type="ORF">DCAR_019598</name>
    <name evidence="4" type="ORF">DCAR_0522418</name>
</gene>
<dbReference type="Gramene" id="KZM96356">
    <property type="protein sequence ID" value="KZM96356"/>
    <property type="gene ID" value="DCAR_019598"/>
</dbReference>
<dbReference type="Pfam" id="PF14144">
    <property type="entry name" value="DOG1"/>
    <property type="match status" value="1"/>
</dbReference>
<dbReference type="GO" id="GO:0006351">
    <property type="term" value="P:DNA-templated transcription"/>
    <property type="evidence" value="ECO:0007669"/>
    <property type="project" value="InterPro"/>
</dbReference>
<organism evidence="3">
    <name type="scientific">Daucus carota subsp. sativus</name>
    <name type="common">Carrot</name>
    <dbReference type="NCBI Taxonomy" id="79200"/>
    <lineage>
        <taxon>Eukaryota</taxon>
        <taxon>Viridiplantae</taxon>
        <taxon>Streptophyta</taxon>
        <taxon>Embryophyta</taxon>
        <taxon>Tracheophyta</taxon>
        <taxon>Spermatophyta</taxon>
        <taxon>Magnoliopsida</taxon>
        <taxon>eudicotyledons</taxon>
        <taxon>Gunneridae</taxon>
        <taxon>Pentapetalae</taxon>
        <taxon>asterids</taxon>
        <taxon>campanulids</taxon>
        <taxon>Apiales</taxon>
        <taxon>Apiaceae</taxon>
        <taxon>Apioideae</taxon>
        <taxon>Scandiceae</taxon>
        <taxon>Daucinae</taxon>
        <taxon>Daucus</taxon>
        <taxon>Daucus sect. Daucus</taxon>
    </lineage>
</organism>
<evidence type="ECO:0000313" key="3">
    <source>
        <dbReference type="EMBL" id="KZM96356.1"/>
    </source>
</evidence>
<dbReference type="EMBL" id="LNRQ01000005">
    <property type="protein sequence ID" value="KZM96356.1"/>
    <property type="molecule type" value="Genomic_DNA"/>
</dbReference>
<evidence type="ECO:0000313" key="4">
    <source>
        <dbReference type="EMBL" id="WOH03027.1"/>
    </source>
</evidence>
<dbReference type="EMBL" id="CP093347">
    <property type="protein sequence ID" value="WOH03027.1"/>
    <property type="molecule type" value="Genomic_DNA"/>
</dbReference>